<dbReference type="CDD" id="cd05400">
    <property type="entry name" value="NT_2-5OAS_ClassI-CCAase"/>
    <property type="match status" value="1"/>
</dbReference>
<evidence type="ECO:0000256" key="9">
    <source>
        <dbReference type="ARBA" id="ARBA00044145"/>
    </source>
</evidence>
<dbReference type="InterPro" id="IPR048445">
    <property type="entry name" value="DncV-like_NTFase"/>
</dbReference>
<evidence type="ECO:0000256" key="5">
    <source>
        <dbReference type="ARBA" id="ARBA00022840"/>
    </source>
</evidence>
<keyword evidence="4" id="KW-0547">Nucleotide-binding</keyword>
<keyword evidence="8" id="KW-0051">Antiviral defense</keyword>
<feature type="domain" description="Cyclic GMP-AMP synthase DncV-like nucleotidyltransferase" evidence="12">
    <location>
        <begin position="49"/>
        <end position="131"/>
    </location>
</feature>
<evidence type="ECO:0000256" key="10">
    <source>
        <dbReference type="ARBA" id="ARBA00048304"/>
    </source>
</evidence>
<organism evidence="13 14">
    <name type="scientific">Archangium lansingense</name>
    <dbReference type="NCBI Taxonomy" id="2995310"/>
    <lineage>
        <taxon>Bacteria</taxon>
        <taxon>Pseudomonadati</taxon>
        <taxon>Myxococcota</taxon>
        <taxon>Myxococcia</taxon>
        <taxon>Myxococcales</taxon>
        <taxon>Cystobacterineae</taxon>
        <taxon>Archangiaceae</taxon>
        <taxon>Archangium</taxon>
    </lineage>
</organism>
<name>A0ABT4A833_9BACT</name>
<dbReference type="EMBL" id="JAPNKA010000001">
    <property type="protein sequence ID" value="MCY1077818.1"/>
    <property type="molecule type" value="Genomic_DNA"/>
</dbReference>
<evidence type="ECO:0000259" key="12">
    <source>
        <dbReference type="Pfam" id="PF21654"/>
    </source>
</evidence>
<evidence type="ECO:0000256" key="6">
    <source>
        <dbReference type="ARBA" id="ARBA00022842"/>
    </source>
</evidence>
<comment type="caution">
    <text evidence="13">The sequence shown here is derived from an EMBL/GenBank/DDBJ whole genome shotgun (WGS) entry which is preliminary data.</text>
</comment>
<dbReference type="Pfam" id="PF21654">
    <property type="entry name" value="DncV-like_NTFase"/>
    <property type="match status" value="1"/>
</dbReference>
<keyword evidence="2" id="KW-0548">Nucleotidyltransferase</keyword>
<evidence type="ECO:0000256" key="8">
    <source>
        <dbReference type="ARBA" id="ARBA00023118"/>
    </source>
</evidence>
<evidence type="ECO:0000256" key="1">
    <source>
        <dbReference type="ARBA" id="ARBA00022679"/>
    </source>
</evidence>
<proteinExistence type="predicted"/>
<comment type="catalytic activity">
    <reaction evidence="10">
        <text>GTP + ATP = 3',3'-cGAMP + 2 diphosphate</text>
        <dbReference type="Rhea" id="RHEA:35647"/>
        <dbReference type="ChEBI" id="CHEBI:30616"/>
        <dbReference type="ChEBI" id="CHEBI:33019"/>
        <dbReference type="ChEBI" id="CHEBI:37565"/>
        <dbReference type="ChEBI" id="CHEBI:71501"/>
    </reaction>
    <physiologicalReaction direction="left-to-right" evidence="10">
        <dbReference type="Rhea" id="RHEA:35648"/>
    </physiologicalReaction>
</comment>
<evidence type="ECO:0000256" key="2">
    <source>
        <dbReference type="ARBA" id="ARBA00022695"/>
    </source>
</evidence>
<feature type="region of interest" description="Disordered" evidence="11">
    <location>
        <begin position="326"/>
        <end position="349"/>
    </location>
</feature>
<keyword evidence="5" id="KW-0067">ATP-binding</keyword>
<keyword evidence="7" id="KW-0546">Nucleotide metabolism</keyword>
<dbReference type="InterPro" id="IPR006116">
    <property type="entry name" value="NT_2-5OAS_ClassI-CCAase"/>
</dbReference>
<keyword evidence="6" id="KW-0460">Magnesium</keyword>
<sequence length="349" mass="39841">MANIQKQFVQFDETIRLKRFGENKMLREKRDAILDRLRAQKQIPSFDHINQGSYEMGTGIQPAEGNEYDIDVGLRFNRAKSEYPNPVDLKVLVEDALKNHTDLGARIRRSCVTVYYKLGGEQGYHVDLAIYTYDNPQSSSRRLFLAKGLRDADEQKRWWEESDPQGLGDWVEKRFSDGDKQEQFLRIIRALKRWKTEKFKTDGNNAPSGIGLTVAAGQWFQPQVTHDTFAHTTHCDDLKAMRLFVDVLLTRFTQVDWKQDGSPLYRLTVPVPVAPHKDIFEKMTTGQLTTFRERLVQLQEGLDKAAREPDPVVACELMSKHFGDKFPVPDKTHTGQRGGPAIATSGVSA</sequence>
<evidence type="ECO:0000256" key="3">
    <source>
        <dbReference type="ARBA" id="ARBA00022723"/>
    </source>
</evidence>
<evidence type="ECO:0000256" key="4">
    <source>
        <dbReference type="ARBA" id="ARBA00022741"/>
    </source>
</evidence>
<evidence type="ECO:0000313" key="13">
    <source>
        <dbReference type="EMBL" id="MCY1077818.1"/>
    </source>
</evidence>
<keyword evidence="14" id="KW-1185">Reference proteome</keyword>
<reference evidence="13 14" key="1">
    <citation type="submission" date="2022-11" db="EMBL/GenBank/DDBJ databases">
        <title>Minimal conservation of predation-associated metabolite biosynthetic gene clusters underscores biosynthetic potential of Myxococcota including descriptions for ten novel species: Archangium lansinium sp. nov., Myxococcus landrumus sp. nov., Nannocystis bai.</title>
        <authorList>
            <person name="Ahearne A."/>
            <person name="Stevens C."/>
            <person name="Phillips K."/>
        </authorList>
    </citation>
    <scope>NUCLEOTIDE SEQUENCE [LARGE SCALE GENOMIC DNA]</scope>
    <source>
        <strain evidence="13 14">MIWBW</strain>
    </source>
</reference>
<evidence type="ECO:0000313" key="14">
    <source>
        <dbReference type="Proteomes" id="UP001207654"/>
    </source>
</evidence>
<gene>
    <name evidence="13" type="ORF">OV287_25435</name>
</gene>
<accession>A0ABT4A833</accession>
<keyword evidence="3" id="KW-0479">Metal-binding</keyword>
<dbReference type="RefSeq" id="WP_267536627.1">
    <property type="nucleotide sequence ID" value="NZ_JAPNKA010000001.1"/>
</dbReference>
<dbReference type="Proteomes" id="UP001207654">
    <property type="component" value="Unassembled WGS sequence"/>
</dbReference>
<evidence type="ECO:0000256" key="11">
    <source>
        <dbReference type="SAM" id="MobiDB-lite"/>
    </source>
</evidence>
<keyword evidence="1" id="KW-0808">Transferase</keyword>
<evidence type="ECO:0000256" key="7">
    <source>
        <dbReference type="ARBA" id="ARBA00023080"/>
    </source>
</evidence>
<protein>
    <recommendedName>
        <fullName evidence="9">Cyclic GMP-AMP synthase</fullName>
    </recommendedName>
</protein>